<accession>A0A455TME4</accession>
<organism evidence="1">
    <name type="scientific">Klebsiella pneumoniae</name>
    <dbReference type="NCBI Taxonomy" id="573"/>
    <lineage>
        <taxon>Bacteria</taxon>
        <taxon>Pseudomonadati</taxon>
        <taxon>Pseudomonadota</taxon>
        <taxon>Gammaproteobacteria</taxon>
        <taxon>Enterobacterales</taxon>
        <taxon>Enterobacteriaceae</taxon>
        <taxon>Klebsiella/Raoultella group</taxon>
        <taxon>Klebsiella</taxon>
        <taxon>Klebsiella pneumoniae complex</taxon>
    </lineage>
</organism>
<reference evidence="1" key="1">
    <citation type="submission" date="2019-01" db="EMBL/GenBank/DDBJ databases">
        <title>Genomic characterization of novel carbapenem resistance plasmid carrying blaIMP-6 in northern Osaka.</title>
        <authorList>
            <person name="Abe R."/>
            <person name="Akeda Y."/>
            <person name="Sugawara Y."/>
            <person name="Yamamoto N."/>
            <person name="Tomono K."/>
            <person name="Takeuchi D."/>
            <person name="Kawahara R."/>
            <person name="Hamada S."/>
        </authorList>
    </citation>
    <scope>NUCLEOTIDE SEQUENCE</scope>
    <source>
        <strain evidence="1">E196</strain>
        <plasmid evidence="1">pE196_IMP6</plasmid>
    </source>
</reference>
<protein>
    <submittedName>
        <fullName evidence="1">Uncharacterized protein</fullName>
    </submittedName>
</protein>
<dbReference type="EMBL" id="AP019405">
    <property type="protein sequence ID" value="BBI29493.1"/>
    <property type="molecule type" value="Genomic_DNA"/>
</dbReference>
<proteinExistence type="predicted"/>
<dbReference type="AlphaFoldDB" id="A0A455TME4"/>
<sequence length="130" mass="14643">MGVKRLETPQPGLKPAKGKRAYTAQRQDFLIFPAFKLMINIFYSPERFVQSVIEDRGFLCELQAAGLSSEKRDTQTLLKNSYLLADGGWGNEQLFRGPGKAEVPGGSFKRFEGFQGRVFSHSTSFRFSLN</sequence>
<evidence type="ECO:0000313" key="1">
    <source>
        <dbReference type="EMBL" id="BBI29493.1"/>
    </source>
</evidence>
<geneLocation type="plasmid" evidence="1">
    <name>pE196_IMP6</name>
</geneLocation>
<name>A0A455TME4_KLEPN</name>
<keyword evidence="1" id="KW-0614">Plasmid</keyword>